<keyword evidence="14" id="KW-1185">Reference proteome</keyword>
<evidence type="ECO:0000256" key="10">
    <source>
        <dbReference type="ARBA" id="ARBA00047554"/>
    </source>
</evidence>
<dbReference type="Pfam" id="PF01593">
    <property type="entry name" value="Amino_oxidase"/>
    <property type="match status" value="1"/>
</dbReference>
<proteinExistence type="inferred from homology"/>
<evidence type="ECO:0000256" key="7">
    <source>
        <dbReference type="ARBA" id="ARBA00023002"/>
    </source>
</evidence>
<evidence type="ECO:0000256" key="1">
    <source>
        <dbReference type="ARBA" id="ARBA00002600"/>
    </source>
</evidence>
<dbReference type="AlphaFoldDB" id="Q22WF4"/>
<dbReference type="Proteomes" id="UP000009168">
    <property type="component" value="Unassembled WGS sequence"/>
</dbReference>
<gene>
    <name evidence="13" type="ORF">TTHERM_00157800</name>
</gene>
<evidence type="ECO:0000256" key="6">
    <source>
        <dbReference type="ARBA" id="ARBA00022827"/>
    </source>
</evidence>
<dbReference type="OrthoDB" id="419752at2759"/>
<dbReference type="UniPathway" id="UPA00251">
    <property type="reaction ID" value="UER00324"/>
</dbReference>
<dbReference type="NCBIfam" id="TIGR00562">
    <property type="entry name" value="proto_IX_ox"/>
    <property type="match status" value="1"/>
</dbReference>
<evidence type="ECO:0000256" key="8">
    <source>
        <dbReference type="ARBA" id="ARBA00023133"/>
    </source>
</evidence>
<dbReference type="EMBL" id="GG662820">
    <property type="protein sequence ID" value="EAR89463.2"/>
    <property type="molecule type" value="Genomic_DNA"/>
</dbReference>
<comment type="cofactor">
    <cofactor evidence="11">
        <name>FAD</name>
        <dbReference type="ChEBI" id="CHEBI:57692"/>
    </cofactor>
    <text evidence="11">Binds 1 FAD per subunit.</text>
</comment>
<keyword evidence="9 11" id="KW-0627">Porphyrin biosynthesis</keyword>
<dbReference type="GO" id="GO:0005743">
    <property type="term" value="C:mitochondrial inner membrane"/>
    <property type="evidence" value="ECO:0007669"/>
    <property type="project" value="UniProtKB-SubCell"/>
</dbReference>
<dbReference type="InterPro" id="IPR004572">
    <property type="entry name" value="Protoporphyrinogen_oxidase"/>
</dbReference>
<evidence type="ECO:0000256" key="4">
    <source>
        <dbReference type="ARBA" id="ARBA00012867"/>
    </source>
</evidence>
<dbReference type="SUPFAM" id="SSF51905">
    <property type="entry name" value="FAD/NAD(P)-binding domain"/>
    <property type="match status" value="1"/>
</dbReference>
<evidence type="ECO:0000256" key="3">
    <source>
        <dbReference type="ARBA" id="ARBA00010551"/>
    </source>
</evidence>
<dbReference type="InParanoid" id="Q22WF4"/>
<evidence type="ECO:0000313" key="13">
    <source>
        <dbReference type="EMBL" id="EAR89463.2"/>
    </source>
</evidence>
<dbReference type="InterPro" id="IPR002937">
    <property type="entry name" value="Amino_oxidase"/>
</dbReference>
<feature type="domain" description="Amine oxidase" evidence="12">
    <location>
        <begin position="15"/>
        <end position="457"/>
    </location>
</feature>
<dbReference type="Gene3D" id="3.50.50.60">
    <property type="entry name" value="FAD/NAD(P)-binding domain"/>
    <property type="match status" value="1"/>
</dbReference>
<dbReference type="GO" id="GO:0006782">
    <property type="term" value="P:protoporphyrinogen IX biosynthetic process"/>
    <property type="evidence" value="ECO:0007669"/>
    <property type="project" value="UniProtKB-UniRule"/>
</dbReference>
<keyword evidence="8 11" id="KW-0350">Heme biosynthesis</keyword>
<dbReference type="STRING" id="312017.Q22WF4"/>
<evidence type="ECO:0000256" key="9">
    <source>
        <dbReference type="ARBA" id="ARBA00023244"/>
    </source>
</evidence>
<dbReference type="eggNOG" id="KOG1276">
    <property type="taxonomic scope" value="Eukaryota"/>
</dbReference>
<dbReference type="GeneID" id="7835251"/>
<sequence>MSQIVPKIAILGGGVSGLSQSYYLHKMLKKCDIKIFEASNRVSGALQTKNDGGFFFEQGPRSIRNGNTIFEVLKICEDIGALDLIVPSDNFDNAYVYYDGQLRQLPRKMAAGPLFNFIKDNPKLVSSAFRINRAKSSSYKGDCNMEQFVQNKLRFAGFQFTGLSDFINTHFVNSFAKGVYRAESSDLSSELCLKKIHIKDYIHDYIDPTEFKHPKYSDNLQQFIQSKIKKSGSINFQGGIQTFLFEVAKHLENKTSTQIELNSPVQQLIFKDKKILVQSGSNNKVEEFDYVISTLNAPQIKQILDNSQGNQQRINQLKTDLSSIKFLPMVSINLGYNKPVIPKDLYSFGYLIPSISDKSLIGVVFDSCSYPTLGPKDTTRISLMFGNKIDINSPSEVFIKEGLKELGEQTGITEKPDKINFYKWEPSFPEYNVNHYYKSLRMLETAKHIHQNFQLHGRYLFTAAIPELVLLSKCFATQINSRFHK</sequence>
<organism evidence="13 14">
    <name type="scientific">Tetrahymena thermophila (strain SB210)</name>
    <dbReference type="NCBI Taxonomy" id="312017"/>
    <lineage>
        <taxon>Eukaryota</taxon>
        <taxon>Sar</taxon>
        <taxon>Alveolata</taxon>
        <taxon>Ciliophora</taxon>
        <taxon>Intramacronucleata</taxon>
        <taxon>Oligohymenophorea</taxon>
        <taxon>Hymenostomatida</taxon>
        <taxon>Tetrahymenina</taxon>
        <taxon>Tetrahymenidae</taxon>
        <taxon>Tetrahymena</taxon>
    </lineage>
</organism>
<dbReference type="KEGG" id="tet:TTHERM_00157800"/>
<comment type="pathway">
    <text evidence="2 11">Porphyrin-containing compound metabolism; protoporphyrin-IX biosynthesis; protoporphyrin-IX from protoporphyrinogen-IX: step 1/1.</text>
</comment>
<dbReference type="InterPro" id="IPR050464">
    <property type="entry name" value="Zeta_carotene_desat/Oxidored"/>
</dbReference>
<comment type="function">
    <text evidence="1 11">Catalyzes the 6-electron oxidation of protoporphyrinogen-IX to form protoporphyrin-IX.</text>
</comment>
<dbReference type="RefSeq" id="XP_001009708.2">
    <property type="nucleotide sequence ID" value="XM_001009708.3"/>
</dbReference>
<evidence type="ECO:0000256" key="5">
    <source>
        <dbReference type="ARBA" id="ARBA00022630"/>
    </source>
</evidence>
<keyword evidence="7 11" id="KW-0560">Oxidoreductase</keyword>
<dbReference type="PANTHER" id="PTHR42923">
    <property type="entry name" value="PROTOPORPHYRINOGEN OXIDASE"/>
    <property type="match status" value="1"/>
</dbReference>
<protein>
    <recommendedName>
        <fullName evidence="4 11">Protoporphyrinogen oxidase</fullName>
        <ecNumber evidence="4 11">1.3.3.4</ecNumber>
    </recommendedName>
</protein>
<dbReference type="EC" id="1.3.3.4" evidence="4 11"/>
<dbReference type="InterPro" id="IPR036188">
    <property type="entry name" value="FAD/NAD-bd_sf"/>
</dbReference>
<keyword evidence="6 11" id="KW-0274">FAD</keyword>
<evidence type="ECO:0000259" key="12">
    <source>
        <dbReference type="Pfam" id="PF01593"/>
    </source>
</evidence>
<comment type="similarity">
    <text evidence="3 11">Belongs to the protoporphyrinogen/coproporphyrinogen oxidase family. Protoporphyrinogen oxidase subfamily.</text>
</comment>
<comment type="subcellular location">
    <subcellularLocation>
        <location evidence="11">Mitochondrion inner membrane</location>
    </subcellularLocation>
</comment>
<evidence type="ECO:0000313" key="14">
    <source>
        <dbReference type="Proteomes" id="UP000009168"/>
    </source>
</evidence>
<evidence type="ECO:0000256" key="2">
    <source>
        <dbReference type="ARBA" id="ARBA00005073"/>
    </source>
</evidence>
<dbReference type="GO" id="GO:0004729">
    <property type="term" value="F:oxygen-dependent protoporphyrinogen oxidase activity"/>
    <property type="evidence" value="ECO:0007669"/>
    <property type="project" value="UniProtKB-UniRule"/>
</dbReference>
<dbReference type="SUPFAM" id="SSF54373">
    <property type="entry name" value="FAD-linked reductases, C-terminal domain"/>
    <property type="match status" value="1"/>
</dbReference>
<reference evidence="14" key="1">
    <citation type="journal article" date="2006" name="PLoS Biol.">
        <title>Macronuclear genome sequence of the ciliate Tetrahymena thermophila, a model eukaryote.</title>
        <authorList>
            <person name="Eisen J.A."/>
            <person name="Coyne R.S."/>
            <person name="Wu M."/>
            <person name="Wu D."/>
            <person name="Thiagarajan M."/>
            <person name="Wortman J.R."/>
            <person name="Badger J.H."/>
            <person name="Ren Q."/>
            <person name="Amedeo P."/>
            <person name="Jones K.M."/>
            <person name="Tallon L.J."/>
            <person name="Delcher A.L."/>
            <person name="Salzberg S.L."/>
            <person name="Silva J.C."/>
            <person name="Haas B.J."/>
            <person name="Majoros W.H."/>
            <person name="Farzad M."/>
            <person name="Carlton J.M."/>
            <person name="Smith R.K. Jr."/>
            <person name="Garg J."/>
            <person name="Pearlman R.E."/>
            <person name="Karrer K.M."/>
            <person name="Sun L."/>
            <person name="Manning G."/>
            <person name="Elde N.C."/>
            <person name="Turkewitz A.P."/>
            <person name="Asai D.J."/>
            <person name="Wilkes D.E."/>
            <person name="Wang Y."/>
            <person name="Cai H."/>
            <person name="Collins K."/>
            <person name="Stewart B.A."/>
            <person name="Lee S.R."/>
            <person name="Wilamowska K."/>
            <person name="Weinberg Z."/>
            <person name="Ruzzo W.L."/>
            <person name="Wloga D."/>
            <person name="Gaertig J."/>
            <person name="Frankel J."/>
            <person name="Tsao C.-C."/>
            <person name="Gorovsky M.A."/>
            <person name="Keeling P.J."/>
            <person name="Waller R.F."/>
            <person name="Patron N.J."/>
            <person name="Cherry J.M."/>
            <person name="Stover N.A."/>
            <person name="Krieger C.J."/>
            <person name="del Toro C."/>
            <person name="Ryder H.F."/>
            <person name="Williamson S.C."/>
            <person name="Barbeau R.A."/>
            <person name="Hamilton E.P."/>
            <person name="Orias E."/>
        </authorList>
    </citation>
    <scope>NUCLEOTIDE SEQUENCE [LARGE SCALE GENOMIC DNA]</scope>
    <source>
        <strain evidence="14">SB210</strain>
    </source>
</reference>
<accession>Q22WF4</accession>
<dbReference type="HOGENOM" id="CLU_374516_0_0_1"/>
<comment type="catalytic activity">
    <reaction evidence="10 11">
        <text>protoporphyrinogen IX + 3 O2 = protoporphyrin IX + 3 H2O2</text>
        <dbReference type="Rhea" id="RHEA:25576"/>
        <dbReference type="ChEBI" id="CHEBI:15379"/>
        <dbReference type="ChEBI" id="CHEBI:16240"/>
        <dbReference type="ChEBI" id="CHEBI:57306"/>
        <dbReference type="ChEBI" id="CHEBI:57307"/>
        <dbReference type="EC" id="1.3.3.4"/>
    </reaction>
</comment>
<keyword evidence="5 11" id="KW-0285">Flavoprotein</keyword>
<evidence type="ECO:0000256" key="11">
    <source>
        <dbReference type="RuleBase" id="RU367069"/>
    </source>
</evidence>
<name>Q22WF4_TETTS</name>
<dbReference type="PANTHER" id="PTHR42923:SF3">
    <property type="entry name" value="PROTOPORPHYRINOGEN OXIDASE"/>
    <property type="match status" value="1"/>
</dbReference>